<feature type="transmembrane region" description="Helical" evidence="1">
    <location>
        <begin position="60"/>
        <end position="81"/>
    </location>
</feature>
<dbReference type="Proteomes" id="UP000031271">
    <property type="component" value="Chromosome"/>
</dbReference>
<dbReference type="Pfam" id="PF11821">
    <property type="entry name" value="ActD"/>
    <property type="match status" value="1"/>
</dbReference>
<name>A0A8D3Y2F3_9GAMM</name>
<dbReference type="PANTHER" id="PTHR40394:SF2">
    <property type="entry name" value="QUINOL:CYTOCHROME C OXIDOREDUCTASE MEMBRANE PROTEIN"/>
    <property type="match status" value="1"/>
</dbReference>
<keyword evidence="1" id="KW-0472">Membrane</keyword>
<dbReference type="AlphaFoldDB" id="A0A8D3Y2F3"/>
<keyword evidence="1" id="KW-1133">Transmembrane helix</keyword>
<evidence type="ECO:0000256" key="1">
    <source>
        <dbReference type="SAM" id="Phobius"/>
    </source>
</evidence>
<proteinExistence type="predicted"/>
<evidence type="ECO:0000313" key="3">
    <source>
        <dbReference type="Proteomes" id="UP000031271"/>
    </source>
</evidence>
<protein>
    <submittedName>
        <fullName evidence="2">Membrane protein</fullName>
    </submittedName>
</protein>
<organism evidence="2 3">
    <name type="scientific">Stutzerimonas balearica DSM 6083</name>
    <dbReference type="NCBI Taxonomy" id="1123016"/>
    <lineage>
        <taxon>Bacteria</taxon>
        <taxon>Pseudomonadati</taxon>
        <taxon>Pseudomonadota</taxon>
        <taxon>Gammaproteobacteria</taxon>
        <taxon>Pseudomonadales</taxon>
        <taxon>Pseudomonadaceae</taxon>
        <taxon>Stutzerimonas</taxon>
    </lineage>
</organism>
<dbReference type="EMBL" id="CP007511">
    <property type="protein sequence ID" value="AJE16031.1"/>
    <property type="molecule type" value="Genomic_DNA"/>
</dbReference>
<sequence>MRMAKPLFGLLADFADADALLAATRAAHQAGYRHMEAFSPFPLEAIEPLLGHDHREPIRWGVAGALFGALAGFGLQIYVNLDYPLDIGGRPLVALQAFAVVGFLLMILFAGLFAVFGLLLACRLPLLHHPLFEAESFRRASDDRFLLCIYAEDPLFDPGTTLLWLSQRAVSVTEIEP</sequence>
<accession>A0A8D3Y2F3</accession>
<reference evidence="2 3" key="2">
    <citation type="journal article" name="Genome Announc.">
        <title>Complete Genome Sequence of Pseudomonas balearica DSM 6083T.</title>
        <authorList>
            <person name="Bennasar-Figueras A."/>
            <person name="Salva-Serra F."/>
            <person name="Jaen-Luchoro D."/>
            <person name="Segui C."/>
            <person name="Aliaga F."/>
            <person name="Busquets A."/>
            <person name="Gomila M."/>
            <person name="Moore E.R."/>
            <person name="Lalucat J."/>
        </authorList>
    </citation>
    <scope>NUCLEOTIDE SEQUENCE [LARGE SCALE GENOMIC DNA]</scope>
    <source>
        <strain evidence="3">DSM 6083</strain>
    </source>
</reference>
<evidence type="ECO:0000313" key="2">
    <source>
        <dbReference type="EMBL" id="AJE16031.1"/>
    </source>
</evidence>
<dbReference type="KEGG" id="pbm:CL52_13680"/>
<feature type="transmembrane region" description="Helical" evidence="1">
    <location>
        <begin position="93"/>
        <end position="121"/>
    </location>
</feature>
<gene>
    <name evidence="2" type="ORF">CL52_13680</name>
</gene>
<reference evidence="3" key="1">
    <citation type="submission" date="2014-03" db="EMBL/GenBank/DDBJ databases">
        <title>Complete genome of Pseudomonas balearica DSM 6083T, a sewage water isolate from an enrichment with 2-methylnaphthalene.</title>
        <authorList>
            <person name="Salva-Serra F."/>
            <person name="Jaen-Luchoro D."/>
            <person name="Busquets A."/>
            <person name="Pena A."/>
            <person name="Gomila M."/>
            <person name="Bosch R."/>
            <person name="Nogales B."/>
            <person name="Garcia-Valdes E."/>
            <person name="Lalucat J."/>
            <person name="Bennasar A."/>
        </authorList>
    </citation>
    <scope>NUCLEOTIDE SEQUENCE [LARGE SCALE GENOMIC DNA]</scope>
    <source>
        <strain evidence="3">DSM 6083</strain>
    </source>
</reference>
<dbReference type="PANTHER" id="PTHR40394">
    <property type="entry name" value="LIPOPROTEIN-RELATED"/>
    <property type="match status" value="1"/>
</dbReference>
<dbReference type="InterPro" id="IPR021776">
    <property type="entry name" value="ActD"/>
</dbReference>
<keyword evidence="1" id="KW-0812">Transmembrane</keyword>